<evidence type="ECO:0000313" key="3">
    <source>
        <dbReference type="Proteomes" id="UP001333818"/>
    </source>
</evidence>
<comment type="caution">
    <text evidence="2">The sequence shown here is derived from an EMBL/GenBank/DDBJ whole genome shotgun (WGS) entry which is preliminary data.</text>
</comment>
<reference evidence="2" key="1">
    <citation type="submission" date="2024-01" db="EMBL/GenBank/DDBJ databases">
        <title>Bank of Algae and Cyanobacteria of the Azores (BACA) strain genomes.</title>
        <authorList>
            <person name="Luz R."/>
            <person name="Cordeiro R."/>
            <person name="Fonseca A."/>
            <person name="Goncalves V."/>
        </authorList>
    </citation>
    <scope>NUCLEOTIDE SEQUENCE</scope>
    <source>
        <strain evidence="2">BACA0141</strain>
    </source>
</reference>
<dbReference type="Pfam" id="PF00753">
    <property type="entry name" value="Lactamase_B"/>
    <property type="match status" value="1"/>
</dbReference>
<evidence type="ECO:0000313" key="2">
    <source>
        <dbReference type="EMBL" id="MEE3715283.1"/>
    </source>
</evidence>
<keyword evidence="3" id="KW-1185">Reference proteome</keyword>
<dbReference type="InterPro" id="IPR050855">
    <property type="entry name" value="NDM-1-like"/>
</dbReference>
<dbReference type="EMBL" id="JAZBJZ010000002">
    <property type="protein sequence ID" value="MEE3715283.1"/>
    <property type="molecule type" value="Genomic_DNA"/>
</dbReference>
<organism evidence="2 3">
    <name type="scientific">Tumidithrix elongata BACA0141</name>
    <dbReference type="NCBI Taxonomy" id="2716417"/>
    <lineage>
        <taxon>Bacteria</taxon>
        <taxon>Bacillati</taxon>
        <taxon>Cyanobacteriota</taxon>
        <taxon>Cyanophyceae</taxon>
        <taxon>Pseudanabaenales</taxon>
        <taxon>Pseudanabaenaceae</taxon>
        <taxon>Tumidithrix</taxon>
        <taxon>Tumidithrix elongata</taxon>
    </lineage>
</organism>
<protein>
    <submittedName>
        <fullName evidence="2">MBL fold metallo-hydrolase</fullName>
    </submittedName>
</protein>
<dbReference type="CDD" id="cd16282">
    <property type="entry name" value="metallo-hydrolase-like_MBL-fold"/>
    <property type="match status" value="1"/>
</dbReference>
<dbReference type="PANTHER" id="PTHR42951:SF4">
    <property type="entry name" value="ACYL-COENZYME A THIOESTERASE MBLAC2"/>
    <property type="match status" value="1"/>
</dbReference>
<dbReference type="PANTHER" id="PTHR42951">
    <property type="entry name" value="METALLO-BETA-LACTAMASE DOMAIN-CONTAINING"/>
    <property type="match status" value="1"/>
</dbReference>
<dbReference type="Gene3D" id="3.60.15.10">
    <property type="entry name" value="Ribonuclease Z/Hydroxyacylglutathione hydrolase-like"/>
    <property type="match status" value="1"/>
</dbReference>
<dbReference type="Proteomes" id="UP001333818">
    <property type="component" value="Unassembled WGS sequence"/>
</dbReference>
<evidence type="ECO:0000259" key="1">
    <source>
        <dbReference type="SMART" id="SM00849"/>
    </source>
</evidence>
<dbReference type="SMART" id="SM00849">
    <property type="entry name" value="Lactamase_B"/>
    <property type="match status" value="1"/>
</dbReference>
<dbReference type="SUPFAM" id="SSF56281">
    <property type="entry name" value="Metallo-hydrolase/oxidoreductase"/>
    <property type="match status" value="1"/>
</dbReference>
<dbReference type="InterPro" id="IPR036866">
    <property type="entry name" value="RibonucZ/Hydroxyglut_hydro"/>
</dbReference>
<proteinExistence type="predicted"/>
<feature type="domain" description="Metallo-beta-lactamase" evidence="1">
    <location>
        <begin position="100"/>
        <end position="271"/>
    </location>
</feature>
<dbReference type="InterPro" id="IPR001279">
    <property type="entry name" value="Metallo-B-lactamas"/>
</dbReference>
<dbReference type="RefSeq" id="WP_330481702.1">
    <property type="nucleotide sequence ID" value="NZ_JAZBJZ010000002.1"/>
</dbReference>
<name>A0AAW9PWJ5_9CYAN</name>
<sequence>MFKIKVKIKYFLVVLLAAIATFLGIVGSHSYSEAKANANFIAARAGQGVFMQPPAPVVMAEARVDNPSLQKAGLTLEEVGQGIYSLVASTDFPPQPGLAICNAGIVIGSDGVLIIDAFQSEELAQLVFSTVKTLTDKPVKYVLNTHYHFDHTGGNLVASKLGIPIIGRGVIREYIQSGRLQTAGVIPPTVIVNSQTDIWLGDRQVRIERVDGHSAGTDLVAYVPDAKVLFSGDMLFNKRIPFTGDSDIRQWQGSLYRLIATYPEAKVVPGHGPITDVSGLQTQQAYFSTLERTALEWKAQILSKEQALSKYARIPDPYQGYKFQALYTGNLDSAYEQFTRSATIPLIP</sequence>
<dbReference type="AlphaFoldDB" id="A0AAW9PWJ5"/>
<accession>A0AAW9PWJ5</accession>
<gene>
    <name evidence="2" type="ORF">V2H45_00830</name>
</gene>